<feature type="transmembrane region" description="Helical" evidence="10">
    <location>
        <begin position="318"/>
        <end position="337"/>
    </location>
</feature>
<gene>
    <name evidence="13" type="ORF">EZV62_024802</name>
</gene>
<sequence length="339" mass="34377">MAGAASTCKYLFLLFILSTLTISSYGNNLRSLSHDTIFPSPVTLPTYNPTPTIVTVPATNPVTVTPTTNPAASTPLPINNPPPPAPITVPGGGQQPITNPVTTYPAPTTGNVPVVAPPAPITNNAPATPGQSWCVAKTGASETALQSALDYACGLGGADCSLIQQGGSCYNPITLQNHASFAFNSYYQKNPSPTSCDFGGTATIVNTNPSTGTCIYPSSASSTTSQPSSTTPPTTTTTPPTTPTQTPTPLTPTPLTPTPTTIQPPPTTITSPGPAGASGSVTPPSVLNSSNPTTVFGSDGTPVTNTSPSVSAAWKQPSFIGCFTLVISFIAGIIITLEM</sequence>
<evidence type="ECO:0000256" key="5">
    <source>
        <dbReference type="ARBA" id="ARBA00023136"/>
    </source>
</evidence>
<keyword evidence="4 11" id="KW-0732">Signal</keyword>
<proteinExistence type="predicted"/>
<keyword evidence="8" id="KW-0449">Lipoprotein</keyword>
<feature type="compositionally biased region" description="Polar residues" evidence="9">
    <location>
        <begin position="279"/>
        <end position="306"/>
    </location>
</feature>
<evidence type="ECO:0000256" key="6">
    <source>
        <dbReference type="ARBA" id="ARBA00023157"/>
    </source>
</evidence>
<feature type="region of interest" description="Disordered" evidence="9">
    <location>
        <begin position="216"/>
        <end position="306"/>
    </location>
</feature>
<evidence type="ECO:0000259" key="12">
    <source>
        <dbReference type="SMART" id="SM00768"/>
    </source>
</evidence>
<keyword evidence="10" id="KW-0812">Transmembrane</keyword>
<keyword evidence="7" id="KW-0325">Glycoprotein</keyword>
<evidence type="ECO:0000256" key="11">
    <source>
        <dbReference type="SAM" id="SignalP"/>
    </source>
</evidence>
<dbReference type="GO" id="GO:0005886">
    <property type="term" value="C:plasma membrane"/>
    <property type="evidence" value="ECO:0007669"/>
    <property type="project" value="UniProtKB-SubCell"/>
</dbReference>
<dbReference type="PANTHER" id="PTHR31044:SF120">
    <property type="entry name" value="CARBOHYDRATE-BINDING X8 DOMAIN SUPERFAMILY PROTEIN"/>
    <property type="match status" value="1"/>
</dbReference>
<dbReference type="FunFam" id="1.20.58.1040:FF:000001">
    <property type="entry name" value="Glucan endo-1,3-beta-glucosidase 4"/>
    <property type="match status" value="1"/>
</dbReference>
<dbReference type="Pfam" id="PF07983">
    <property type="entry name" value="X8"/>
    <property type="match status" value="1"/>
</dbReference>
<evidence type="ECO:0000256" key="10">
    <source>
        <dbReference type="SAM" id="Phobius"/>
    </source>
</evidence>
<keyword evidence="3" id="KW-0336">GPI-anchor</keyword>
<evidence type="ECO:0000313" key="14">
    <source>
        <dbReference type="Proteomes" id="UP000323000"/>
    </source>
</evidence>
<organism evidence="13 14">
    <name type="scientific">Acer yangbiense</name>
    <dbReference type="NCBI Taxonomy" id="1000413"/>
    <lineage>
        <taxon>Eukaryota</taxon>
        <taxon>Viridiplantae</taxon>
        <taxon>Streptophyta</taxon>
        <taxon>Embryophyta</taxon>
        <taxon>Tracheophyta</taxon>
        <taxon>Spermatophyta</taxon>
        <taxon>Magnoliopsida</taxon>
        <taxon>eudicotyledons</taxon>
        <taxon>Gunneridae</taxon>
        <taxon>Pentapetalae</taxon>
        <taxon>rosids</taxon>
        <taxon>malvids</taxon>
        <taxon>Sapindales</taxon>
        <taxon>Sapindaceae</taxon>
        <taxon>Hippocastanoideae</taxon>
        <taxon>Acereae</taxon>
        <taxon>Acer</taxon>
    </lineage>
</organism>
<comment type="caution">
    <text evidence="13">The sequence shown here is derived from an EMBL/GenBank/DDBJ whole genome shotgun (WGS) entry which is preliminary data.</text>
</comment>
<evidence type="ECO:0000256" key="2">
    <source>
        <dbReference type="ARBA" id="ARBA00022475"/>
    </source>
</evidence>
<dbReference type="GO" id="GO:0098552">
    <property type="term" value="C:side of membrane"/>
    <property type="evidence" value="ECO:0007669"/>
    <property type="project" value="UniProtKB-KW"/>
</dbReference>
<dbReference type="OrthoDB" id="417697at2759"/>
<reference evidence="14" key="1">
    <citation type="journal article" date="2019" name="Gigascience">
        <title>De novo genome assembly of the endangered Acer yangbiense, a plant species with extremely small populations endemic to Yunnan Province, China.</title>
        <authorList>
            <person name="Yang J."/>
            <person name="Wariss H.M."/>
            <person name="Tao L."/>
            <person name="Zhang R."/>
            <person name="Yun Q."/>
            <person name="Hollingsworth P."/>
            <person name="Dao Z."/>
            <person name="Luo G."/>
            <person name="Guo H."/>
            <person name="Ma Y."/>
            <person name="Sun W."/>
        </authorList>
    </citation>
    <scope>NUCLEOTIDE SEQUENCE [LARGE SCALE GENOMIC DNA]</scope>
    <source>
        <strain evidence="14">cv. Malutang</strain>
    </source>
</reference>
<evidence type="ECO:0000256" key="4">
    <source>
        <dbReference type="ARBA" id="ARBA00022729"/>
    </source>
</evidence>
<keyword evidence="10" id="KW-1133">Transmembrane helix</keyword>
<dbReference type="AlphaFoldDB" id="A0A5C7GWQ1"/>
<keyword evidence="2" id="KW-1003">Cell membrane</keyword>
<feature type="chain" id="PRO_5022903113" description="X8 domain-containing protein" evidence="11">
    <location>
        <begin position="27"/>
        <end position="339"/>
    </location>
</feature>
<keyword evidence="6" id="KW-1015">Disulfide bond</keyword>
<evidence type="ECO:0000256" key="8">
    <source>
        <dbReference type="ARBA" id="ARBA00023288"/>
    </source>
</evidence>
<feature type="compositionally biased region" description="Low complexity" evidence="9">
    <location>
        <begin position="217"/>
        <end position="248"/>
    </location>
</feature>
<keyword evidence="14" id="KW-1185">Reference proteome</keyword>
<dbReference type="GO" id="GO:0009506">
    <property type="term" value="C:plasmodesma"/>
    <property type="evidence" value="ECO:0007669"/>
    <property type="project" value="UniProtKB-ARBA"/>
</dbReference>
<protein>
    <recommendedName>
        <fullName evidence="12">X8 domain-containing protein</fullName>
    </recommendedName>
</protein>
<evidence type="ECO:0000256" key="9">
    <source>
        <dbReference type="SAM" id="MobiDB-lite"/>
    </source>
</evidence>
<feature type="domain" description="X8" evidence="12">
    <location>
        <begin position="132"/>
        <end position="216"/>
    </location>
</feature>
<comment type="subcellular location">
    <subcellularLocation>
        <location evidence="1">Cell membrane</location>
        <topology evidence="1">Lipid-anchor</topology>
        <topology evidence="1">GPI-anchor</topology>
    </subcellularLocation>
</comment>
<evidence type="ECO:0000256" key="3">
    <source>
        <dbReference type="ARBA" id="ARBA00022622"/>
    </source>
</evidence>
<dbReference type="Gene3D" id="1.20.58.1040">
    <property type="match status" value="1"/>
</dbReference>
<keyword evidence="5 10" id="KW-0472">Membrane</keyword>
<dbReference type="InterPro" id="IPR012946">
    <property type="entry name" value="X8"/>
</dbReference>
<name>A0A5C7GWQ1_9ROSI</name>
<dbReference type="EMBL" id="VAHF01000012">
    <property type="protein sequence ID" value="TXG48927.1"/>
    <property type="molecule type" value="Genomic_DNA"/>
</dbReference>
<dbReference type="Proteomes" id="UP000323000">
    <property type="component" value="Chromosome 12"/>
</dbReference>
<evidence type="ECO:0000256" key="7">
    <source>
        <dbReference type="ARBA" id="ARBA00023180"/>
    </source>
</evidence>
<dbReference type="PANTHER" id="PTHR31044">
    <property type="entry name" value="BETA-1,3 GLUCANASE"/>
    <property type="match status" value="1"/>
</dbReference>
<dbReference type="PRINTS" id="PR01217">
    <property type="entry name" value="PRICHEXTENSN"/>
</dbReference>
<dbReference type="InterPro" id="IPR044788">
    <property type="entry name" value="X8_dom_prot"/>
</dbReference>
<accession>A0A5C7GWQ1</accession>
<feature type="signal peptide" evidence="11">
    <location>
        <begin position="1"/>
        <end position="26"/>
    </location>
</feature>
<evidence type="ECO:0000256" key="1">
    <source>
        <dbReference type="ARBA" id="ARBA00004609"/>
    </source>
</evidence>
<dbReference type="SMART" id="SM00768">
    <property type="entry name" value="X8"/>
    <property type="match status" value="1"/>
</dbReference>
<evidence type="ECO:0000313" key="13">
    <source>
        <dbReference type="EMBL" id="TXG48927.1"/>
    </source>
</evidence>
<feature type="compositionally biased region" description="Pro residues" evidence="9">
    <location>
        <begin position="249"/>
        <end position="267"/>
    </location>
</feature>